<sequence length="59" mass="6745">MFFGRHRRSPVDAASRRRGMLQVRNGWRRLRARSIDTVIADASRQLPATPFIPHGAAPY</sequence>
<dbReference type="EMBL" id="RKIO01000004">
    <property type="protein sequence ID" value="RSC04446.1"/>
    <property type="molecule type" value="Genomic_DNA"/>
</dbReference>
<protein>
    <submittedName>
        <fullName evidence="1">Uncharacterized protein</fullName>
    </submittedName>
</protein>
<dbReference type="AlphaFoldDB" id="A0A427NNM6"/>
<gene>
    <name evidence="1" type="ORF">EGT41_35040</name>
</gene>
<accession>A0A427NNM6</accession>
<evidence type="ECO:0000313" key="1">
    <source>
        <dbReference type="EMBL" id="RSC04446.1"/>
    </source>
</evidence>
<name>A0A427NNM6_9BURK</name>
<reference evidence="2" key="1">
    <citation type="submission" date="2018-11" db="EMBL/GenBank/DDBJ databases">
        <title>FDA dAtabase for Regulatory Grade micrObial Sequences (FDA-ARGOS): Supporting development and validation of Infectious Disease Dx tests.</title>
        <authorList>
            <person name="Goldberg B."/>
            <person name="Campos J."/>
            <person name="Tallon L."/>
            <person name="Sadzewicz L."/>
            <person name="Zhao X."/>
            <person name="Vavikolanu K."/>
            <person name="Mehta A."/>
            <person name="Aluvathingal J."/>
            <person name="Nadendla S."/>
            <person name="Geyer C."/>
            <person name="Nandy P."/>
            <person name="Yan Y."/>
            <person name="Sichtig H."/>
        </authorList>
    </citation>
    <scope>NUCLEOTIDE SEQUENCE [LARGE SCALE GENOMIC DNA]</scope>
    <source>
        <strain evidence="2">FDAARGOS_544</strain>
    </source>
</reference>
<evidence type="ECO:0000313" key="2">
    <source>
        <dbReference type="Proteomes" id="UP000272140"/>
    </source>
</evidence>
<organism evidence="1 2">
    <name type="scientific">Burkholderia cenocepacia</name>
    <dbReference type="NCBI Taxonomy" id="95486"/>
    <lineage>
        <taxon>Bacteria</taxon>
        <taxon>Pseudomonadati</taxon>
        <taxon>Pseudomonadota</taxon>
        <taxon>Betaproteobacteria</taxon>
        <taxon>Burkholderiales</taxon>
        <taxon>Burkholderiaceae</taxon>
        <taxon>Burkholderia</taxon>
        <taxon>Burkholderia cepacia complex</taxon>
    </lineage>
</organism>
<dbReference type="Proteomes" id="UP000272140">
    <property type="component" value="Unassembled WGS sequence"/>
</dbReference>
<proteinExistence type="predicted"/>
<comment type="caution">
    <text evidence="1">The sequence shown here is derived from an EMBL/GenBank/DDBJ whole genome shotgun (WGS) entry which is preliminary data.</text>
</comment>